<sequence>MVFGGFISSPRGNLSPKQALELANVYLENARITTDPTTSPVLCHDTELSLSQVKQTQGAQRAKHCVKRLGPPISNLAEHWGTEDAVMRTSTKLAFSANSMIQLANRARDQTAESSNPNTTMHSTKRAAESQAIGSPQKHQKKDHAGFLLKAAHPINNTLGPDARNWKQTVEKDEDEQDRLKMLATDVIRAYKRDELKDAKVVAEVVCLSPALDKDTFRDLLSQFYDGIAQSDLLNFHQLDGLAQLIQGADQGYLDSDDLVKILGLIATRLRVTHKQSPGHIYQLTATAARVLDAMTDTRVTGLDREKLHEPLLSYLDALKDSSDPCLVYQAVYAYQALLCVPDDETLWQATLRRTGKVIKGGTDLVSAFSKLDFNGFIDGLENIQQGLPRTKEVAQFVQGVSTLAKSGQSFMESLNEGLSFQCKCAWYTALRVADAWIRKGQFRSFKKLVCVAPCRLDPAFQWGVCQRLGEIAANSTWDAHTRENAVLFLRQMYRKTTVLSKQLSVNEWILDILKQLSSLSKGSCKAVETLLQELKSSNEEDQTQESGENYSTSYPLKVALPALGSPSLLDRVQSKPDVEANMCHLRKQRVKERGDVVYIQPQAKTGLQASDVQRFALMEKVKEFLNSDQKVFLLLGDSGAGKSTFNKALECELWKSYKKNIGVIPLHINLPAIEKPEQDMVAKQLRKVEFTEPEIRELKVHRKFILICDGYDESQQTHNLYESNRLNQSGEWKVHMVISCRIEYLGDDYRHRFKPGDRNERSDSNLFQEAVITPFSSDQ</sequence>
<dbReference type="OrthoDB" id="2446163at2759"/>
<evidence type="ECO:0000313" key="3">
    <source>
        <dbReference type="EMBL" id="KAG0000433.1"/>
    </source>
</evidence>
<dbReference type="EMBL" id="JAAAHW010000632">
    <property type="protein sequence ID" value="KAG0000433.1"/>
    <property type="molecule type" value="Genomic_DNA"/>
</dbReference>
<dbReference type="AlphaFoldDB" id="A0A9P6MHG9"/>
<organism evidence="3 4">
    <name type="scientific">Modicella reniformis</name>
    <dbReference type="NCBI Taxonomy" id="1440133"/>
    <lineage>
        <taxon>Eukaryota</taxon>
        <taxon>Fungi</taxon>
        <taxon>Fungi incertae sedis</taxon>
        <taxon>Mucoromycota</taxon>
        <taxon>Mortierellomycotina</taxon>
        <taxon>Mortierellomycetes</taxon>
        <taxon>Mortierellales</taxon>
        <taxon>Mortierellaceae</taxon>
        <taxon>Modicella</taxon>
    </lineage>
</organism>
<feature type="compositionally biased region" description="Polar residues" evidence="1">
    <location>
        <begin position="112"/>
        <end position="122"/>
    </location>
</feature>
<evidence type="ECO:0000256" key="1">
    <source>
        <dbReference type="SAM" id="MobiDB-lite"/>
    </source>
</evidence>
<dbReference type="InterPro" id="IPR027417">
    <property type="entry name" value="P-loop_NTPase"/>
</dbReference>
<feature type="region of interest" description="Disordered" evidence="1">
    <location>
        <begin position="106"/>
        <end position="141"/>
    </location>
</feature>
<gene>
    <name evidence="3" type="ORF">BGZ65_004376</name>
</gene>
<reference evidence="3" key="1">
    <citation type="journal article" date="2020" name="Fungal Divers.">
        <title>Resolving the Mortierellaceae phylogeny through synthesis of multi-gene phylogenetics and phylogenomics.</title>
        <authorList>
            <person name="Vandepol N."/>
            <person name="Liber J."/>
            <person name="Desiro A."/>
            <person name="Na H."/>
            <person name="Kennedy M."/>
            <person name="Barry K."/>
            <person name="Grigoriev I.V."/>
            <person name="Miller A.N."/>
            <person name="O'Donnell K."/>
            <person name="Stajich J.E."/>
            <person name="Bonito G."/>
        </authorList>
    </citation>
    <scope>NUCLEOTIDE SEQUENCE</scope>
    <source>
        <strain evidence="3">MES-2147</strain>
    </source>
</reference>
<evidence type="ECO:0000259" key="2">
    <source>
        <dbReference type="Pfam" id="PF23948"/>
    </source>
</evidence>
<protein>
    <recommendedName>
        <fullName evidence="2">Arm-like repeat domain-containing protein</fullName>
    </recommendedName>
</protein>
<feature type="non-terminal residue" evidence="3">
    <location>
        <position position="1"/>
    </location>
</feature>
<dbReference type="Gene3D" id="3.40.50.300">
    <property type="entry name" value="P-loop containing nucleotide triphosphate hydrolases"/>
    <property type="match status" value="1"/>
</dbReference>
<dbReference type="SUPFAM" id="SSF52540">
    <property type="entry name" value="P-loop containing nucleoside triphosphate hydrolases"/>
    <property type="match status" value="1"/>
</dbReference>
<dbReference type="Proteomes" id="UP000749646">
    <property type="component" value="Unassembled WGS sequence"/>
</dbReference>
<proteinExistence type="predicted"/>
<feature type="domain" description="Arm-like repeat" evidence="2">
    <location>
        <begin position="171"/>
        <end position="538"/>
    </location>
</feature>
<name>A0A9P6MHG9_9FUNG</name>
<dbReference type="InterPro" id="IPR056251">
    <property type="entry name" value="Arm_rpt_dom"/>
</dbReference>
<dbReference type="PROSITE" id="PS00675">
    <property type="entry name" value="SIGMA54_INTERACT_1"/>
    <property type="match status" value="1"/>
</dbReference>
<accession>A0A9P6MHG9</accession>
<evidence type="ECO:0000313" key="4">
    <source>
        <dbReference type="Proteomes" id="UP000749646"/>
    </source>
</evidence>
<keyword evidence="4" id="KW-1185">Reference proteome</keyword>
<comment type="caution">
    <text evidence="3">The sequence shown here is derived from an EMBL/GenBank/DDBJ whole genome shotgun (WGS) entry which is preliminary data.</text>
</comment>
<dbReference type="InterPro" id="IPR025662">
    <property type="entry name" value="Sigma_54_int_dom_ATP-bd_1"/>
</dbReference>
<dbReference type="Pfam" id="PF23948">
    <property type="entry name" value="ARM_5"/>
    <property type="match status" value="1"/>
</dbReference>